<dbReference type="Proteomes" id="UP000584670">
    <property type="component" value="Unassembled WGS sequence"/>
</dbReference>
<proteinExistence type="predicted"/>
<name>A0A7X1MA92_9ACTN</name>
<dbReference type="EMBL" id="JACMSF010000022">
    <property type="protein sequence ID" value="MBC2904059.1"/>
    <property type="molecule type" value="Genomic_DNA"/>
</dbReference>
<dbReference type="AlphaFoldDB" id="A0A7X1MA92"/>
<feature type="region of interest" description="Disordered" evidence="1">
    <location>
        <begin position="36"/>
        <end position="55"/>
    </location>
</feature>
<gene>
    <name evidence="2" type="ORF">H4N64_20990</name>
</gene>
<evidence type="ECO:0000313" key="3">
    <source>
        <dbReference type="Proteomes" id="UP000584670"/>
    </source>
</evidence>
<protein>
    <submittedName>
        <fullName evidence="2">Uncharacterized protein</fullName>
    </submittedName>
</protein>
<dbReference type="RefSeq" id="WP_186283936.1">
    <property type="nucleotide sequence ID" value="NZ_JACMSF010000022.1"/>
</dbReference>
<reference evidence="2 3" key="1">
    <citation type="submission" date="2020-08" db="EMBL/GenBank/DDBJ databases">
        <title>Streptomyces sp. PSKA01 genome sequencing and assembly.</title>
        <authorList>
            <person name="Mandal S."/>
            <person name="Maiti P.K."/>
            <person name="Das P."/>
        </authorList>
    </citation>
    <scope>NUCLEOTIDE SEQUENCE [LARGE SCALE GENOMIC DNA]</scope>
    <source>
        <strain evidence="2 3">PSKA01</strain>
    </source>
</reference>
<sequence length="55" mass="5987">MIKQVSHTATDTDPARFALALEVAYELHAPAARAPELATGRATARRARRRTTARA</sequence>
<organism evidence="2 3">
    <name type="scientific">Streptomyces cupreus</name>
    <dbReference type="NCBI Taxonomy" id="2759956"/>
    <lineage>
        <taxon>Bacteria</taxon>
        <taxon>Bacillati</taxon>
        <taxon>Actinomycetota</taxon>
        <taxon>Actinomycetes</taxon>
        <taxon>Kitasatosporales</taxon>
        <taxon>Streptomycetaceae</taxon>
        <taxon>Streptomyces</taxon>
    </lineage>
</organism>
<feature type="compositionally biased region" description="Basic residues" evidence="1">
    <location>
        <begin position="43"/>
        <end position="55"/>
    </location>
</feature>
<keyword evidence="3" id="KW-1185">Reference proteome</keyword>
<evidence type="ECO:0000256" key="1">
    <source>
        <dbReference type="SAM" id="MobiDB-lite"/>
    </source>
</evidence>
<accession>A0A7X1MA92</accession>
<evidence type="ECO:0000313" key="2">
    <source>
        <dbReference type="EMBL" id="MBC2904059.1"/>
    </source>
</evidence>
<comment type="caution">
    <text evidence="2">The sequence shown here is derived from an EMBL/GenBank/DDBJ whole genome shotgun (WGS) entry which is preliminary data.</text>
</comment>